<feature type="chain" id="PRO_5046724720" evidence="1">
    <location>
        <begin position="26"/>
        <end position="349"/>
    </location>
</feature>
<accession>A0ABZ3J4C0</accession>
<sequence length="349" mass="38568">MSKKRAWLVAISVATMMTANGLVMAATPDKQDNTNGNRQQVTVTRGEFGPRDGVKGFHHINKALLDFLKINEQTFADKVKAGKTLVQIADEQGISEQALKGFLTEEMTNRIDAAVKAGRLTEDKAAQAKANIEKRVDDMINGKGFMYGHGPMRPAMFDHAKLLDLLKMEDESFKAERKAGKSLLTIAKEHNVSEQELANFLTQQITNRIDEGVKAGRIQESQAGQMKANMEKHIKTMINSTAPMPGYGPMGRGLFNDTKLLALLKMDKESLRTELQSGKSLVTVAKEHGVSEQTLKKLVIDEMSQRIDQGVKEGRISADKAQQIKSNMEKHVVDMINGEVPIGHNNSQQ</sequence>
<keyword evidence="3" id="KW-1185">Reference proteome</keyword>
<gene>
    <name evidence="2" type="ORF">SPACI_031120</name>
</gene>
<name>A0ABZ3J4C0_SPOA4</name>
<feature type="signal peptide" evidence="1">
    <location>
        <begin position="1"/>
        <end position="25"/>
    </location>
</feature>
<evidence type="ECO:0000313" key="3">
    <source>
        <dbReference type="Proteomes" id="UP000216052"/>
    </source>
</evidence>
<dbReference type="EMBL" id="CP155571">
    <property type="protein sequence ID" value="XFO73050.1"/>
    <property type="molecule type" value="Genomic_DNA"/>
</dbReference>
<proteinExistence type="predicted"/>
<evidence type="ECO:0000256" key="1">
    <source>
        <dbReference type="SAM" id="SignalP"/>
    </source>
</evidence>
<protein>
    <submittedName>
        <fullName evidence="2">Uncharacterized protein</fullName>
    </submittedName>
</protein>
<dbReference type="RefSeq" id="WP_093795738.1">
    <property type="nucleotide sequence ID" value="NZ_CP155571.1"/>
</dbReference>
<evidence type="ECO:0000313" key="2">
    <source>
        <dbReference type="EMBL" id="XFO73050.1"/>
    </source>
</evidence>
<keyword evidence="1" id="KW-0732">Signal</keyword>
<reference evidence="2" key="1">
    <citation type="submission" date="2024-05" db="EMBL/GenBank/DDBJ databases">
        <title>Isolation and characterization of Sporomusa carbonis sp. nov., a carboxydotrophic hydrogenogen in the genus of Sporomusa isolated from a charcoal burning pile.</title>
        <authorList>
            <person name="Boeer T."/>
            <person name="Rosenbaum F."/>
            <person name="Eysell L."/>
            <person name="Mueller V."/>
            <person name="Daniel R."/>
            <person name="Poehlein A."/>
        </authorList>
    </citation>
    <scope>NUCLEOTIDE SEQUENCE [LARGE SCALE GENOMIC DNA]</scope>
    <source>
        <strain evidence="2">DSM 3132</strain>
    </source>
</reference>
<organism evidence="2 3">
    <name type="scientific">Sporomusa acidovorans (strain ATCC 49682 / DSM 3132 / Mol)</name>
    <dbReference type="NCBI Taxonomy" id="1123286"/>
    <lineage>
        <taxon>Bacteria</taxon>
        <taxon>Bacillati</taxon>
        <taxon>Bacillota</taxon>
        <taxon>Negativicutes</taxon>
        <taxon>Selenomonadales</taxon>
        <taxon>Sporomusaceae</taxon>
        <taxon>Sporomusa</taxon>
    </lineage>
</organism>
<dbReference type="Proteomes" id="UP000216052">
    <property type="component" value="Chromosome"/>
</dbReference>